<dbReference type="Proteomes" id="UP000249720">
    <property type="component" value="Unassembled WGS sequence"/>
</dbReference>
<dbReference type="PANTHER" id="PTHR12526:SF629">
    <property type="entry name" value="TEICHURONIC ACID BIOSYNTHESIS GLYCOSYLTRANSFERASE TUAH-RELATED"/>
    <property type="match status" value="1"/>
</dbReference>
<keyword evidence="2 4" id="KW-0808">Transferase</keyword>
<keyword evidence="1" id="KW-0328">Glycosyltransferase</keyword>
<evidence type="ECO:0000256" key="1">
    <source>
        <dbReference type="ARBA" id="ARBA00022676"/>
    </source>
</evidence>
<dbReference type="GO" id="GO:0016757">
    <property type="term" value="F:glycosyltransferase activity"/>
    <property type="evidence" value="ECO:0007669"/>
    <property type="project" value="UniProtKB-KW"/>
</dbReference>
<evidence type="ECO:0000313" key="5">
    <source>
        <dbReference type="Proteomes" id="UP000249720"/>
    </source>
</evidence>
<keyword evidence="5" id="KW-1185">Reference proteome</keyword>
<dbReference type="EMBL" id="QKZV01000001">
    <property type="protein sequence ID" value="PZX66012.1"/>
    <property type="molecule type" value="Genomic_DNA"/>
</dbReference>
<proteinExistence type="predicted"/>
<dbReference type="SUPFAM" id="SSF53756">
    <property type="entry name" value="UDP-Glycosyltransferase/glycogen phosphorylase"/>
    <property type="match status" value="1"/>
</dbReference>
<sequence>MHRICSTLAQNGYSVHLVGRKMPYHPLPTQTAYQTHLIRCFFNKKVFFYAEYNIKLLFFLLPLKMDAICAIDIDTILPCLWYSKLKGVTRVYDAHEYFSEQKEIVTRKNIQKIWQSIEKYCIPKFPNGYTVNEVIAAAFLKQFGVQYQVIKNLPIRPEVFPANSISEKKIILYQGAVNHGRCFETLIPAMQQVDAELWIVGTGNFLSEVKNLIEKNNLTQKIKLLGPVLPEQLKNITPTAYLGLTLFEATGFNQINSLANRFFDYIMAGIPQICVNFPAYAAVQEKYKVAYLINNTDSNSLAAAMNKLLNDTVLYKQLQQQCYAAREILNWQNESIKLLSFWRNICIS</sequence>
<dbReference type="InterPro" id="IPR001296">
    <property type="entry name" value="Glyco_trans_1"/>
</dbReference>
<name>A0A2W7TSC9_9BACT</name>
<accession>A0A2W7TSC9</accession>
<evidence type="ECO:0000313" key="4">
    <source>
        <dbReference type="EMBL" id="PZX66012.1"/>
    </source>
</evidence>
<comment type="caution">
    <text evidence="4">The sequence shown here is derived from an EMBL/GenBank/DDBJ whole genome shotgun (WGS) entry which is preliminary data.</text>
</comment>
<organism evidence="4 5">
    <name type="scientific">Hydrotalea sandarakina</name>
    <dbReference type="NCBI Taxonomy" id="1004304"/>
    <lineage>
        <taxon>Bacteria</taxon>
        <taxon>Pseudomonadati</taxon>
        <taxon>Bacteroidota</taxon>
        <taxon>Chitinophagia</taxon>
        <taxon>Chitinophagales</taxon>
        <taxon>Chitinophagaceae</taxon>
        <taxon>Hydrotalea</taxon>
    </lineage>
</organism>
<reference evidence="4 5" key="1">
    <citation type="submission" date="2018-06" db="EMBL/GenBank/DDBJ databases">
        <title>Genomic Encyclopedia of Archaeal and Bacterial Type Strains, Phase II (KMG-II): from individual species to whole genera.</title>
        <authorList>
            <person name="Goeker M."/>
        </authorList>
    </citation>
    <scope>NUCLEOTIDE SEQUENCE [LARGE SCALE GENOMIC DNA]</scope>
    <source>
        <strain evidence="4 5">DSM 23241</strain>
    </source>
</reference>
<dbReference type="Pfam" id="PF00534">
    <property type="entry name" value="Glycos_transf_1"/>
    <property type="match status" value="1"/>
</dbReference>
<gene>
    <name evidence="4" type="ORF">LX80_00508</name>
</gene>
<protein>
    <submittedName>
        <fullName evidence="4">Glycosyltransferase involved in cell wall biosynthesis</fullName>
    </submittedName>
</protein>
<evidence type="ECO:0000256" key="2">
    <source>
        <dbReference type="ARBA" id="ARBA00022679"/>
    </source>
</evidence>
<dbReference type="Gene3D" id="3.40.50.2000">
    <property type="entry name" value="Glycogen Phosphorylase B"/>
    <property type="match status" value="2"/>
</dbReference>
<dbReference type="PANTHER" id="PTHR12526">
    <property type="entry name" value="GLYCOSYLTRANSFERASE"/>
    <property type="match status" value="1"/>
</dbReference>
<dbReference type="AlphaFoldDB" id="A0A2W7TSC9"/>
<feature type="domain" description="Glycosyl transferase family 1" evidence="3">
    <location>
        <begin position="162"/>
        <end position="321"/>
    </location>
</feature>
<evidence type="ECO:0000259" key="3">
    <source>
        <dbReference type="Pfam" id="PF00534"/>
    </source>
</evidence>